<dbReference type="KEGG" id="dth:DICTH_1365"/>
<evidence type="ECO:0000313" key="10">
    <source>
        <dbReference type="EMBL" id="ACI19131.1"/>
    </source>
</evidence>
<dbReference type="PaxDb" id="309799-DICTH_1365"/>
<evidence type="ECO:0000256" key="6">
    <source>
        <dbReference type="ARBA" id="ARBA00023239"/>
    </source>
</evidence>
<evidence type="ECO:0000256" key="1">
    <source>
        <dbReference type="ARBA" id="ARBA00000200"/>
    </source>
</evidence>
<feature type="binding site" evidence="7">
    <location>
        <begin position="140"/>
        <end position="143"/>
    </location>
    <ligand>
        <name>4-CDP-2-C-methyl-D-erythritol 2-phosphate</name>
        <dbReference type="ChEBI" id="CHEBI:57919"/>
    </ligand>
</feature>
<dbReference type="eggNOG" id="COG0245">
    <property type="taxonomic scope" value="Bacteria"/>
</dbReference>
<dbReference type="EMBL" id="CP001146">
    <property type="protein sequence ID" value="ACI19131.1"/>
    <property type="molecule type" value="Genomic_DNA"/>
</dbReference>
<dbReference type="HOGENOM" id="CLU_084630_2_0_0"/>
<feature type="binding site" evidence="7">
    <location>
        <position position="147"/>
    </location>
    <ligand>
        <name>4-CDP-2-C-methyl-D-erythritol 2-phosphate</name>
        <dbReference type="ChEBI" id="CHEBI:57919"/>
    </ligand>
</feature>
<dbReference type="AlphaFoldDB" id="B5YF76"/>
<dbReference type="PANTHER" id="PTHR43181">
    <property type="entry name" value="2-C-METHYL-D-ERYTHRITOL 2,4-CYCLODIPHOSPHATE SYNTHASE, CHLOROPLASTIC"/>
    <property type="match status" value="1"/>
</dbReference>
<name>B5YF76_DICT6</name>
<dbReference type="GO" id="GO:0046872">
    <property type="term" value="F:metal ion binding"/>
    <property type="evidence" value="ECO:0007669"/>
    <property type="project" value="UniProtKB-KW"/>
</dbReference>
<dbReference type="Pfam" id="PF02542">
    <property type="entry name" value="YgbB"/>
    <property type="match status" value="1"/>
</dbReference>
<comment type="catalytic activity">
    <reaction evidence="1 7 8">
        <text>4-CDP-2-C-methyl-D-erythritol 2-phosphate = 2-C-methyl-D-erythritol 2,4-cyclic diphosphate + CMP</text>
        <dbReference type="Rhea" id="RHEA:23864"/>
        <dbReference type="ChEBI" id="CHEBI:57919"/>
        <dbReference type="ChEBI" id="CHEBI:58483"/>
        <dbReference type="ChEBI" id="CHEBI:60377"/>
        <dbReference type="EC" id="4.6.1.12"/>
    </reaction>
</comment>
<reference evidence="10 11" key="1">
    <citation type="journal article" date="2014" name="Genome Announc.">
        <title>Complete Genome Sequence of the Extreme Thermophile Dictyoglomus thermophilum H-6-12.</title>
        <authorList>
            <person name="Coil D.A."/>
            <person name="Badger J.H."/>
            <person name="Forberger H.C."/>
            <person name="Riggs F."/>
            <person name="Madupu R."/>
            <person name="Fedorova N."/>
            <person name="Ward N."/>
            <person name="Robb F.T."/>
            <person name="Eisen J.A."/>
        </authorList>
    </citation>
    <scope>NUCLEOTIDE SEQUENCE [LARGE SCALE GENOMIC DNA]</scope>
    <source>
        <strain evidence="11">ATCC 35947 / DSM 3960 / H-6-12</strain>
    </source>
</reference>
<feature type="site" description="Transition state stabilizer" evidence="7">
    <location>
        <position position="42"/>
    </location>
</feature>
<feature type="binding site" evidence="7">
    <location>
        <position position="16"/>
    </location>
    <ligand>
        <name>a divalent metal cation</name>
        <dbReference type="ChEBI" id="CHEBI:60240"/>
    </ligand>
</feature>
<feature type="binding site" evidence="7">
    <location>
        <position position="50"/>
    </location>
    <ligand>
        <name>a divalent metal cation</name>
        <dbReference type="ChEBI" id="CHEBI:60240"/>
    </ligand>
</feature>
<protein>
    <recommendedName>
        <fullName evidence="3 7">2-C-methyl-D-erythritol 2,4-cyclodiphosphate synthase</fullName>
        <shortName evidence="7">MECDP-synthase</shortName>
        <shortName evidence="7">MECPP-synthase</shortName>
        <shortName evidence="7">MECPS</shortName>
        <ecNumber evidence="3 7">4.6.1.12</ecNumber>
    </recommendedName>
</protein>
<evidence type="ECO:0000256" key="5">
    <source>
        <dbReference type="ARBA" id="ARBA00023229"/>
    </source>
</evidence>
<dbReference type="RefSeq" id="WP_012547763.1">
    <property type="nucleotide sequence ID" value="NC_011297.1"/>
</dbReference>
<dbReference type="InterPro" id="IPR020555">
    <property type="entry name" value="MECDP_synthase_CS"/>
</dbReference>
<evidence type="ECO:0000256" key="2">
    <source>
        <dbReference type="ARBA" id="ARBA00004709"/>
    </source>
</evidence>
<dbReference type="PROSITE" id="PS01350">
    <property type="entry name" value="ISPF"/>
    <property type="match status" value="1"/>
</dbReference>
<dbReference type="Gene3D" id="3.30.1330.50">
    <property type="entry name" value="2-C-methyl-D-erythritol 2,4-cyclodiphosphate synthase"/>
    <property type="match status" value="1"/>
</dbReference>
<feature type="binding site" evidence="7">
    <location>
        <begin position="64"/>
        <end position="66"/>
    </location>
    <ligand>
        <name>4-CDP-2-C-methyl-D-erythritol 2-phosphate</name>
        <dbReference type="ChEBI" id="CHEBI:57919"/>
    </ligand>
</feature>
<feature type="binding site" evidence="7">
    <location>
        <begin position="42"/>
        <end position="43"/>
    </location>
    <ligand>
        <name>4-CDP-2-C-methyl-D-erythritol 2-phosphate</name>
        <dbReference type="ChEBI" id="CHEBI:57919"/>
    </ligand>
</feature>
<keyword evidence="5 7" id="KW-0414">Isoprene biosynthesis</keyword>
<feature type="binding site" evidence="7">
    <location>
        <position position="18"/>
    </location>
    <ligand>
        <name>a divalent metal cation</name>
        <dbReference type="ChEBI" id="CHEBI:60240"/>
    </ligand>
</feature>
<feature type="site" description="Transition state stabilizer" evidence="7">
    <location>
        <position position="141"/>
    </location>
</feature>
<comment type="subunit">
    <text evidence="7">Homotrimer.</text>
</comment>
<dbReference type="CDD" id="cd00554">
    <property type="entry name" value="MECDP_synthase"/>
    <property type="match status" value="1"/>
</dbReference>
<organism evidence="10 11">
    <name type="scientific">Dictyoglomus thermophilum (strain ATCC 35947 / DSM 3960 / H-6-12)</name>
    <dbReference type="NCBI Taxonomy" id="309799"/>
    <lineage>
        <taxon>Bacteria</taxon>
        <taxon>Pseudomonadati</taxon>
        <taxon>Dictyoglomota</taxon>
        <taxon>Dictyoglomia</taxon>
        <taxon>Dictyoglomales</taxon>
        <taxon>Dictyoglomaceae</taxon>
        <taxon>Dictyoglomus</taxon>
    </lineage>
</organism>
<keyword evidence="4 7" id="KW-0479">Metal-binding</keyword>
<dbReference type="GO" id="GO:0019288">
    <property type="term" value="P:isopentenyl diphosphate biosynthetic process, methylerythritol 4-phosphate pathway"/>
    <property type="evidence" value="ECO:0007669"/>
    <property type="project" value="UniProtKB-UniRule"/>
</dbReference>
<comment type="pathway">
    <text evidence="2 7">Isoprenoid biosynthesis; isopentenyl diphosphate biosynthesis via DXP pathway; isopentenyl diphosphate from 1-deoxy-D-xylulose 5-phosphate: step 4/6.</text>
</comment>
<dbReference type="GO" id="GO:0016114">
    <property type="term" value="P:terpenoid biosynthetic process"/>
    <property type="evidence" value="ECO:0007669"/>
    <property type="project" value="InterPro"/>
</dbReference>
<sequence length="165" mass="17848">MDGGNSFKIRVGLGYDVHPFQEGRDLFLGGVKIPFQKGLKGHSDGDVLIHAIADALLGASALPDIGYFFPNDDKSMEGISSVVILKRVKDLLEEKGVNIINIDSIIIAEEPKILPFRDKIIKNLSSILEIPESSLNIKATTNEKLGFIGRGEGIAVFAVALVSFQ</sequence>
<proteinExistence type="inferred from homology"/>
<dbReference type="GO" id="GO:0008685">
    <property type="term" value="F:2-C-methyl-D-erythritol 2,4-cyclodiphosphate synthase activity"/>
    <property type="evidence" value="ECO:0007669"/>
    <property type="project" value="UniProtKB-UniRule"/>
</dbReference>
<dbReference type="Proteomes" id="UP000001733">
    <property type="component" value="Chromosome"/>
</dbReference>
<dbReference type="STRING" id="309799.DICTH_1365"/>
<dbReference type="PANTHER" id="PTHR43181:SF1">
    <property type="entry name" value="2-C-METHYL-D-ERYTHRITOL 2,4-CYCLODIPHOSPHATE SYNTHASE, CHLOROPLASTIC"/>
    <property type="match status" value="1"/>
</dbReference>
<comment type="function">
    <text evidence="7">Involved in the biosynthesis of isopentenyl diphosphate (IPP) and dimethylallyl diphosphate (DMAPP), two major building blocks of isoprenoid compounds. Catalyzes the conversion of 4-diphosphocytidyl-2-C-methyl-D-erythritol 2-phosphate (CDP-ME2P) to 2-C-methyl-D-erythritol 2,4-cyclodiphosphate (ME-CPP) with a corresponding release of cytidine 5-monophosphate (CMP).</text>
</comment>
<dbReference type="SUPFAM" id="SSF69765">
    <property type="entry name" value="IpsF-like"/>
    <property type="match status" value="1"/>
</dbReference>
<feature type="binding site" evidence="7">
    <location>
        <begin position="69"/>
        <end position="73"/>
    </location>
    <ligand>
        <name>4-CDP-2-C-methyl-D-erythritol 2-phosphate</name>
        <dbReference type="ChEBI" id="CHEBI:57919"/>
    </ligand>
</feature>
<gene>
    <name evidence="7 10" type="primary">ispF</name>
    <name evidence="10" type="ordered locus">DICTH_1365</name>
</gene>
<keyword evidence="6 7" id="KW-0456">Lyase</keyword>
<dbReference type="UniPathway" id="UPA00056">
    <property type="reaction ID" value="UER00095"/>
</dbReference>
<feature type="domain" description="2-C-methyl-D-erythritol 2,4-cyclodiphosphate synthase" evidence="9">
    <location>
        <begin position="9"/>
        <end position="162"/>
    </location>
</feature>
<evidence type="ECO:0000256" key="4">
    <source>
        <dbReference type="ARBA" id="ARBA00022723"/>
    </source>
</evidence>
<comment type="cofactor">
    <cofactor evidence="7">
        <name>a divalent metal cation</name>
        <dbReference type="ChEBI" id="CHEBI:60240"/>
    </cofactor>
    <text evidence="7">Binds 1 divalent metal cation per subunit.</text>
</comment>
<comment type="similarity">
    <text evidence="7 8">Belongs to the IspF family.</text>
</comment>
<accession>B5YF76</accession>
<feature type="binding site" evidence="7">
    <location>
        <position position="150"/>
    </location>
    <ligand>
        <name>4-CDP-2-C-methyl-D-erythritol 2-phosphate</name>
        <dbReference type="ChEBI" id="CHEBI:57919"/>
    </ligand>
</feature>
<dbReference type="EC" id="4.6.1.12" evidence="3 7"/>
<dbReference type="InterPro" id="IPR003526">
    <property type="entry name" value="MECDP_synthase"/>
</dbReference>
<feature type="binding site" evidence="7">
    <location>
        <begin position="16"/>
        <end position="18"/>
    </location>
    <ligand>
        <name>4-CDP-2-C-methyl-D-erythritol 2-phosphate</name>
        <dbReference type="ChEBI" id="CHEBI:57919"/>
    </ligand>
</feature>
<evidence type="ECO:0000256" key="3">
    <source>
        <dbReference type="ARBA" id="ARBA00012579"/>
    </source>
</evidence>
<dbReference type="HAMAP" id="MF_00107">
    <property type="entry name" value="IspF"/>
    <property type="match status" value="1"/>
</dbReference>
<evidence type="ECO:0000256" key="7">
    <source>
        <dbReference type="HAMAP-Rule" id="MF_00107"/>
    </source>
</evidence>
<evidence type="ECO:0000313" key="11">
    <source>
        <dbReference type="Proteomes" id="UP000001733"/>
    </source>
</evidence>
<evidence type="ECO:0000256" key="8">
    <source>
        <dbReference type="RuleBase" id="RU004395"/>
    </source>
</evidence>
<keyword evidence="11" id="KW-1185">Reference proteome</keyword>
<evidence type="ECO:0000259" key="9">
    <source>
        <dbReference type="Pfam" id="PF02542"/>
    </source>
</evidence>
<dbReference type="OrthoDB" id="9804336at2"/>
<dbReference type="FunFam" id="3.30.1330.50:FF:000003">
    <property type="entry name" value="2-C-methyl-D-erythritol 2,4-cyclodiphosphate synthase"/>
    <property type="match status" value="1"/>
</dbReference>
<dbReference type="InterPro" id="IPR036571">
    <property type="entry name" value="MECDP_synthase_sf"/>
</dbReference>
<dbReference type="NCBIfam" id="TIGR00151">
    <property type="entry name" value="ispF"/>
    <property type="match status" value="1"/>
</dbReference>
<comment type="caution">
    <text evidence="7">Lacks conserved residue(s) required for the propagation of feature annotation.</text>
</comment>